<reference evidence="2" key="1">
    <citation type="submission" date="2023-06" db="EMBL/GenBank/DDBJ databases">
        <title>Conoideocrella luteorostrata (Hypocreales: Clavicipitaceae), a potential biocontrol fungus for elongate hemlock scale in United States Christmas tree production areas.</title>
        <authorList>
            <person name="Barrett H."/>
            <person name="Lovett B."/>
            <person name="Macias A.M."/>
            <person name="Stajich J.E."/>
            <person name="Kasson M.T."/>
        </authorList>
    </citation>
    <scope>NUCLEOTIDE SEQUENCE</scope>
    <source>
        <strain evidence="2">ARSEF 14590</strain>
    </source>
</reference>
<dbReference type="AlphaFoldDB" id="A0AAJ0CJ12"/>
<dbReference type="Proteomes" id="UP001251528">
    <property type="component" value="Unassembled WGS sequence"/>
</dbReference>
<keyword evidence="3" id="KW-1185">Reference proteome</keyword>
<comment type="caution">
    <text evidence="2">The sequence shown here is derived from an EMBL/GenBank/DDBJ whole genome shotgun (WGS) entry which is preliminary data.</text>
</comment>
<accession>A0AAJ0CJ12</accession>
<dbReference type="EMBL" id="JASWJB010000260">
    <property type="protein sequence ID" value="KAK2592534.1"/>
    <property type="molecule type" value="Genomic_DNA"/>
</dbReference>
<name>A0AAJ0CJ12_9HYPO</name>
<evidence type="ECO:0000256" key="1">
    <source>
        <dbReference type="SAM" id="MobiDB-lite"/>
    </source>
</evidence>
<evidence type="ECO:0000313" key="3">
    <source>
        <dbReference type="Proteomes" id="UP001251528"/>
    </source>
</evidence>
<gene>
    <name evidence="2" type="ORF">QQS21_009749</name>
</gene>
<feature type="region of interest" description="Disordered" evidence="1">
    <location>
        <begin position="37"/>
        <end position="94"/>
    </location>
</feature>
<proteinExistence type="predicted"/>
<organism evidence="2 3">
    <name type="scientific">Conoideocrella luteorostrata</name>
    <dbReference type="NCBI Taxonomy" id="1105319"/>
    <lineage>
        <taxon>Eukaryota</taxon>
        <taxon>Fungi</taxon>
        <taxon>Dikarya</taxon>
        <taxon>Ascomycota</taxon>
        <taxon>Pezizomycotina</taxon>
        <taxon>Sordariomycetes</taxon>
        <taxon>Hypocreomycetidae</taxon>
        <taxon>Hypocreales</taxon>
        <taxon>Clavicipitaceae</taxon>
        <taxon>Conoideocrella</taxon>
    </lineage>
</organism>
<feature type="compositionally biased region" description="Basic residues" evidence="1">
    <location>
        <begin position="66"/>
        <end position="79"/>
    </location>
</feature>
<sequence>LCSLNEHNLVGAIKQYLDQQDGGKALEQQSKRIITTLPKKKEEEEEEEEGAKGFSKRRCIPLGKRSLQRHLKRRRRHVSKPTLQHFAHEYRRNP</sequence>
<evidence type="ECO:0000313" key="2">
    <source>
        <dbReference type="EMBL" id="KAK2592534.1"/>
    </source>
</evidence>
<protein>
    <submittedName>
        <fullName evidence="2">Uncharacterized protein</fullName>
    </submittedName>
</protein>
<feature type="non-terminal residue" evidence="2">
    <location>
        <position position="1"/>
    </location>
</feature>